<dbReference type="Proteomes" id="UP000789524">
    <property type="component" value="Unassembled WGS sequence"/>
</dbReference>
<evidence type="ECO:0000313" key="1">
    <source>
        <dbReference type="EMBL" id="CAG9565797.1"/>
    </source>
</evidence>
<dbReference type="EMBL" id="CAKASE010000054">
    <property type="protein sequence ID" value="CAG9565797.1"/>
    <property type="molecule type" value="Genomic_DNA"/>
</dbReference>
<accession>A0A8J2QM94</accession>
<dbReference type="AlphaFoldDB" id="A0A8J2QM94"/>
<sequence length="111" mass="12666">MFITVTGTPQRQLRRPACALYRVASSWTSPRPQCITPVQSGRASSQHELYSRTNKSLADMRHGAAAVPRRCVGWLQNNRHLCVCVRHTILYYWDTSTLNPRVASPEMNRQP</sequence>
<organism evidence="1 2">
    <name type="scientific">Danaus chrysippus</name>
    <name type="common">African queen</name>
    <dbReference type="NCBI Taxonomy" id="151541"/>
    <lineage>
        <taxon>Eukaryota</taxon>
        <taxon>Metazoa</taxon>
        <taxon>Ecdysozoa</taxon>
        <taxon>Arthropoda</taxon>
        <taxon>Hexapoda</taxon>
        <taxon>Insecta</taxon>
        <taxon>Pterygota</taxon>
        <taxon>Neoptera</taxon>
        <taxon>Endopterygota</taxon>
        <taxon>Lepidoptera</taxon>
        <taxon>Glossata</taxon>
        <taxon>Ditrysia</taxon>
        <taxon>Papilionoidea</taxon>
        <taxon>Nymphalidae</taxon>
        <taxon>Danainae</taxon>
        <taxon>Danaini</taxon>
        <taxon>Danaina</taxon>
        <taxon>Danaus</taxon>
        <taxon>Anosia</taxon>
    </lineage>
</organism>
<gene>
    <name evidence="1" type="ORF">DCHRY22_LOCUS6567</name>
</gene>
<reference evidence="1" key="1">
    <citation type="submission" date="2021-09" db="EMBL/GenBank/DDBJ databases">
        <authorList>
            <person name="Martin H S."/>
        </authorList>
    </citation>
    <scope>NUCLEOTIDE SEQUENCE</scope>
</reference>
<name>A0A8J2QM94_9NEOP</name>
<comment type="caution">
    <text evidence="1">The sequence shown here is derived from an EMBL/GenBank/DDBJ whole genome shotgun (WGS) entry which is preliminary data.</text>
</comment>
<proteinExistence type="predicted"/>
<protein>
    <submittedName>
        <fullName evidence="1">(African queen) hypothetical protein</fullName>
    </submittedName>
</protein>
<evidence type="ECO:0000313" key="2">
    <source>
        <dbReference type="Proteomes" id="UP000789524"/>
    </source>
</evidence>
<keyword evidence="2" id="KW-1185">Reference proteome</keyword>